<gene>
    <name evidence="7" type="ORF">FBUS_03436</name>
</gene>
<feature type="signal peptide" evidence="5">
    <location>
        <begin position="1"/>
        <end position="32"/>
    </location>
</feature>
<reference evidence="7" key="1">
    <citation type="submission" date="2019-05" db="EMBL/GenBank/DDBJ databases">
        <title>Annotation for the trematode Fasciolopsis buski.</title>
        <authorList>
            <person name="Choi Y.-J."/>
        </authorList>
    </citation>
    <scope>NUCLEOTIDE SEQUENCE</scope>
    <source>
        <strain evidence="7">HT</strain>
        <tissue evidence="7">Whole worm</tissue>
    </source>
</reference>
<evidence type="ECO:0000256" key="1">
    <source>
        <dbReference type="ARBA" id="ARBA00022614"/>
    </source>
</evidence>
<organism evidence="7 8">
    <name type="scientific">Fasciolopsis buskii</name>
    <dbReference type="NCBI Taxonomy" id="27845"/>
    <lineage>
        <taxon>Eukaryota</taxon>
        <taxon>Metazoa</taxon>
        <taxon>Spiralia</taxon>
        <taxon>Lophotrochozoa</taxon>
        <taxon>Platyhelminthes</taxon>
        <taxon>Trematoda</taxon>
        <taxon>Digenea</taxon>
        <taxon>Plagiorchiida</taxon>
        <taxon>Echinostomata</taxon>
        <taxon>Echinostomatoidea</taxon>
        <taxon>Fasciolidae</taxon>
        <taxon>Fasciolopsis</taxon>
    </lineage>
</organism>
<feature type="chain" id="PRO_5034641832" description="LRRCT domain-containing protein" evidence="5">
    <location>
        <begin position="33"/>
        <end position="410"/>
    </location>
</feature>
<evidence type="ECO:0000256" key="2">
    <source>
        <dbReference type="ARBA" id="ARBA00022729"/>
    </source>
</evidence>
<accession>A0A8E0VCT0</accession>
<proteinExistence type="predicted"/>
<dbReference type="SMART" id="SM00082">
    <property type="entry name" value="LRRCT"/>
    <property type="match status" value="1"/>
</dbReference>
<feature type="region of interest" description="Disordered" evidence="4">
    <location>
        <begin position="365"/>
        <end position="410"/>
    </location>
</feature>
<evidence type="ECO:0000259" key="6">
    <source>
        <dbReference type="SMART" id="SM00082"/>
    </source>
</evidence>
<dbReference type="PANTHER" id="PTHR24366:SF96">
    <property type="entry name" value="LEUCINE RICH REPEAT CONTAINING 53"/>
    <property type="match status" value="1"/>
</dbReference>
<dbReference type="Proteomes" id="UP000728185">
    <property type="component" value="Unassembled WGS sequence"/>
</dbReference>
<protein>
    <recommendedName>
        <fullName evidence="6">LRRCT domain-containing protein</fullName>
    </recommendedName>
</protein>
<dbReference type="AlphaFoldDB" id="A0A8E0VCT0"/>
<dbReference type="EMBL" id="LUCM01011110">
    <property type="protein sequence ID" value="KAA0184432.1"/>
    <property type="molecule type" value="Genomic_DNA"/>
</dbReference>
<evidence type="ECO:0000313" key="7">
    <source>
        <dbReference type="EMBL" id="KAA0184432.1"/>
    </source>
</evidence>
<evidence type="ECO:0000256" key="3">
    <source>
        <dbReference type="ARBA" id="ARBA00022737"/>
    </source>
</evidence>
<comment type="caution">
    <text evidence="7">The sequence shown here is derived from an EMBL/GenBank/DDBJ whole genome shotgun (WGS) entry which is preliminary data.</text>
</comment>
<evidence type="ECO:0000256" key="5">
    <source>
        <dbReference type="SAM" id="SignalP"/>
    </source>
</evidence>
<dbReference type="OrthoDB" id="6343311at2759"/>
<name>A0A8E0VCT0_9TREM</name>
<dbReference type="SUPFAM" id="SSF52058">
    <property type="entry name" value="L domain-like"/>
    <property type="match status" value="1"/>
</dbReference>
<feature type="domain" description="LRRCT" evidence="6">
    <location>
        <begin position="216"/>
        <end position="264"/>
    </location>
</feature>
<dbReference type="InterPro" id="IPR032675">
    <property type="entry name" value="LRR_dom_sf"/>
</dbReference>
<dbReference type="InterPro" id="IPR000483">
    <property type="entry name" value="Cys-rich_flank_reg_C"/>
</dbReference>
<keyword evidence="3" id="KW-0677">Repeat</keyword>
<sequence length="410" mass="45002">MISLLPGHYSCVSVFCLALLFYASQIVTITEASCYKHGILLNCINKIPDSSDFTSSKLESIQISNYEGDLTIDLPPDKNVHLISSVQIFNSTIHRIAPRYFADISGGSLQTLTLNAARGDFHLDAQTLGGLENVLQTLRVSVRTLGDISYFAELKKLTTLYLGLTELTEVPENFGTVISRVIAMDLSKNKLTRLPWDALARRIQNVEVSRIRLANNPWHCDCSLRPLLELPAEQISKITGFECATPSGVAGFTLTEFQAANLCKPLPAEELNRENESNEKGVFEGVDEYPIRDESTARRSSIIKPGESVDPDIQEGTHEEIRPNVNTEVASAGLSTEVIAVIVAIVVKLTTFSFSFYVFSSSAVIEHPSPPRGTSGGPKSGVSGTNNNYTRDVDHVERQPLAPGYRDNRL</sequence>
<dbReference type="PANTHER" id="PTHR24366">
    <property type="entry name" value="IG(IMMUNOGLOBULIN) AND LRR(LEUCINE RICH REPEAT) DOMAINS"/>
    <property type="match status" value="1"/>
</dbReference>
<dbReference type="Gene3D" id="3.80.10.10">
    <property type="entry name" value="Ribonuclease Inhibitor"/>
    <property type="match status" value="1"/>
</dbReference>
<keyword evidence="1" id="KW-0433">Leucine-rich repeat</keyword>
<evidence type="ECO:0000313" key="8">
    <source>
        <dbReference type="Proteomes" id="UP000728185"/>
    </source>
</evidence>
<keyword evidence="2 5" id="KW-0732">Signal</keyword>
<evidence type="ECO:0000256" key="4">
    <source>
        <dbReference type="SAM" id="MobiDB-lite"/>
    </source>
</evidence>
<keyword evidence="8" id="KW-1185">Reference proteome</keyword>